<dbReference type="EMBL" id="CM017327">
    <property type="protein sequence ID" value="KAE8099474.1"/>
    <property type="molecule type" value="Genomic_DNA"/>
</dbReference>
<sequence length="339" mass="37560">MATNQPSCNHGDEDYIDMEVTSSSNFFCYSITSPSQNREFEFQMTSLSHERVPKTSPADELFYKGKLLPLHLPPRLQMVRKIIQTSNTHKTEQALEEDHSSPFTTTPSNASSPLESRTISPSESSRVSCELNPDEYFFEWSINETSGLILGGHPKKSWSKKMKQIKKFLLGQKLKTSRAYLKSFFSKSGCADESSAKAASNVEAEIVSKPKGRDCQNKYMTGAKKNPSGKIDDEKCHLSNTFMKSIDREMLEDGFNTHRRSFSGVIQRHSATKSSSSSTSSSGSSSFSFGSNSLYDLQLLKRSCSASSEIETSIEGAIAHCKQSHQLFSSTIASRVGVS</sequence>
<reference evidence="2 3" key="1">
    <citation type="submission" date="2019-06" db="EMBL/GenBank/DDBJ databases">
        <title>A chromosomal-level reference genome of Carpinus fangiana (Coryloideae, Betulaceae).</title>
        <authorList>
            <person name="Yang X."/>
            <person name="Wang Z."/>
            <person name="Zhang L."/>
            <person name="Hao G."/>
            <person name="Liu J."/>
            <person name="Yang Y."/>
        </authorList>
    </citation>
    <scope>NUCLEOTIDE SEQUENCE [LARGE SCALE GENOMIC DNA]</scope>
    <source>
        <strain evidence="2">Cfa_2016G</strain>
        <tissue evidence="2">Leaf</tissue>
    </source>
</reference>
<feature type="region of interest" description="Disordered" evidence="1">
    <location>
        <begin position="266"/>
        <end position="287"/>
    </location>
</feature>
<organism evidence="2 3">
    <name type="scientific">Carpinus fangiana</name>
    <dbReference type="NCBI Taxonomy" id="176857"/>
    <lineage>
        <taxon>Eukaryota</taxon>
        <taxon>Viridiplantae</taxon>
        <taxon>Streptophyta</taxon>
        <taxon>Embryophyta</taxon>
        <taxon>Tracheophyta</taxon>
        <taxon>Spermatophyta</taxon>
        <taxon>Magnoliopsida</taxon>
        <taxon>eudicotyledons</taxon>
        <taxon>Gunneridae</taxon>
        <taxon>Pentapetalae</taxon>
        <taxon>rosids</taxon>
        <taxon>fabids</taxon>
        <taxon>Fagales</taxon>
        <taxon>Betulaceae</taxon>
        <taxon>Carpinus</taxon>
    </lineage>
</organism>
<dbReference type="PANTHER" id="PTHR33312:SF21">
    <property type="entry name" value="MEMBRANE-ASSOCIATED KINASE REGULATOR 3-RELATED"/>
    <property type="match status" value="1"/>
</dbReference>
<evidence type="ECO:0000313" key="3">
    <source>
        <dbReference type="Proteomes" id="UP000327013"/>
    </source>
</evidence>
<dbReference type="Proteomes" id="UP000327013">
    <property type="component" value="Chromosome 7"/>
</dbReference>
<feature type="compositionally biased region" description="Low complexity" evidence="1">
    <location>
        <begin position="274"/>
        <end position="287"/>
    </location>
</feature>
<name>A0A5N6RIZ4_9ROSI</name>
<gene>
    <name evidence="2" type="ORF">FH972_017455</name>
</gene>
<feature type="compositionally biased region" description="Polar residues" evidence="1">
    <location>
        <begin position="101"/>
        <end position="127"/>
    </location>
</feature>
<proteinExistence type="predicted"/>
<protein>
    <recommendedName>
        <fullName evidence="4">Membrane-associated kinase regulator 4</fullName>
    </recommendedName>
</protein>
<dbReference type="GO" id="GO:0019210">
    <property type="term" value="F:kinase inhibitor activity"/>
    <property type="evidence" value="ECO:0007669"/>
    <property type="project" value="InterPro"/>
</dbReference>
<dbReference type="InterPro" id="IPR039620">
    <property type="entry name" value="BKI1/MAKR1/3/4"/>
</dbReference>
<evidence type="ECO:0000313" key="2">
    <source>
        <dbReference type="EMBL" id="KAE8099474.1"/>
    </source>
</evidence>
<evidence type="ECO:0008006" key="4">
    <source>
        <dbReference type="Google" id="ProtNLM"/>
    </source>
</evidence>
<accession>A0A5N6RIZ4</accession>
<dbReference type="OrthoDB" id="1938320at2759"/>
<feature type="compositionally biased region" description="Basic and acidic residues" evidence="1">
    <location>
        <begin position="89"/>
        <end position="100"/>
    </location>
</feature>
<feature type="region of interest" description="Disordered" evidence="1">
    <location>
        <begin position="87"/>
        <end position="127"/>
    </location>
</feature>
<keyword evidence="3" id="KW-1185">Reference proteome</keyword>
<dbReference type="AlphaFoldDB" id="A0A5N6RIZ4"/>
<evidence type="ECO:0000256" key="1">
    <source>
        <dbReference type="SAM" id="MobiDB-lite"/>
    </source>
</evidence>
<dbReference type="PANTHER" id="PTHR33312">
    <property type="entry name" value="MEMBRANE-ASSOCIATED KINASE REGULATOR 4-RELATED"/>
    <property type="match status" value="1"/>
</dbReference>
<dbReference type="GO" id="GO:0005886">
    <property type="term" value="C:plasma membrane"/>
    <property type="evidence" value="ECO:0007669"/>
    <property type="project" value="InterPro"/>
</dbReference>